<feature type="binding site" evidence="7">
    <location>
        <position position="100"/>
    </location>
    <ligand>
        <name>Mg(2+)</name>
        <dbReference type="ChEBI" id="CHEBI:18420"/>
        <label>1</label>
        <note>catalytic</note>
    </ligand>
</feature>
<dbReference type="AlphaFoldDB" id="A0A0A1U825"/>
<keyword evidence="5 8" id="KW-0378">Hydrolase</keyword>
<evidence type="ECO:0000256" key="2">
    <source>
        <dbReference type="ARBA" id="ARBA00001946"/>
    </source>
</evidence>
<dbReference type="OrthoDB" id="10254945at2759"/>
<keyword evidence="4 7" id="KW-0479">Metal-binding</keyword>
<dbReference type="FunFam" id="3.30.540.10:FF:000004">
    <property type="entry name" value="Inositol-1-monophosphatase"/>
    <property type="match status" value="1"/>
</dbReference>
<feature type="binding site" evidence="7">
    <location>
        <position position="248"/>
    </location>
    <ligand>
        <name>Mg(2+)</name>
        <dbReference type="ChEBI" id="CHEBI:18420"/>
        <label>1</label>
        <note>catalytic</note>
    </ligand>
</feature>
<dbReference type="Gene3D" id="3.40.190.80">
    <property type="match status" value="1"/>
</dbReference>
<evidence type="ECO:0000256" key="8">
    <source>
        <dbReference type="RuleBase" id="RU364068"/>
    </source>
</evidence>
<dbReference type="InterPro" id="IPR000760">
    <property type="entry name" value="Inositol_monophosphatase-like"/>
</dbReference>
<dbReference type="GO" id="GO:0010226">
    <property type="term" value="P:response to lithium ion"/>
    <property type="evidence" value="ECO:0007669"/>
    <property type="project" value="EnsemblProtists"/>
</dbReference>
<dbReference type="PRINTS" id="PR00377">
    <property type="entry name" value="IMPHPHTASES"/>
</dbReference>
<evidence type="ECO:0000256" key="7">
    <source>
        <dbReference type="PIRSR" id="PIRSR600760-2"/>
    </source>
</evidence>
<dbReference type="GO" id="GO:0006021">
    <property type="term" value="P:inositol biosynthetic process"/>
    <property type="evidence" value="ECO:0007669"/>
    <property type="project" value="UniProtKB-UniPathway"/>
</dbReference>
<evidence type="ECO:0000256" key="5">
    <source>
        <dbReference type="ARBA" id="ARBA00022801"/>
    </source>
</evidence>
<dbReference type="InterPro" id="IPR033942">
    <property type="entry name" value="IMPase"/>
</dbReference>
<evidence type="ECO:0000313" key="9">
    <source>
        <dbReference type="EMBL" id="ELP88118.1"/>
    </source>
</evidence>
<dbReference type="GO" id="GO:0008934">
    <property type="term" value="F:inositol monophosphate 1-phosphatase activity"/>
    <property type="evidence" value="ECO:0007669"/>
    <property type="project" value="InterPro"/>
</dbReference>
<comment type="catalytic activity">
    <reaction evidence="1 8">
        <text>a myo-inositol phosphate + H2O = myo-inositol + phosphate</text>
        <dbReference type="Rhea" id="RHEA:24056"/>
        <dbReference type="ChEBI" id="CHEBI:15377"/>
        <dbReference type="ChEBI" id="CHEBI:17268"/>
        <dbReference type="ChEBI" id="CHEBI:43474"/>
        <dbReference type="ChEBI" id="CHEBI:84139"/>
        <dbReference type="EC" id="3.1.3.25"/>
    </reaction>
</comment>
<dbReference type="GO" id="GO:0046854">
    <property type="term" value="P:phosphatidylinositol phosphate biosynthetic process"/>
    <property type="evidence" value="ECO:0007669"/>
    <property type="project" value="InterPro"/>
</dbReference>
<dbReference type="VEuPathDB" id="AmoebaDB:EIN_222910"/>
<feature type="binding site" evidence="7">
    <location>
        <position position="121"/>
    </location>
    <ligand>
        <name>Mg(2+)</name>
        <dbReference type="ChEBI" id="CHEBI:18420"/>
        <label>1</label>
        <note>catalytic</note>
    </ligand>
</feature>
<dbReference type="InterPro" id="IPR020550">
    <property type="entry name" value="Inositol_monophosphatase_CS"/>
</dbReference>
<keyword evidence="10" id="KW-1185">Reference proteome</keyword>
<dbReference type="CDD" id="cd01639">
    <property type="entry name" value="IMPase"/>
    <property type="match status" value="1"/>
</dbReference>
<dbReference type="EMBL" id="KB206756">
    <property type="protein sequence ID" value="ELP88118.1"/>
    <property type="molecule type" value="Genomic_DNA"/>
</dbReference>
<dbReference type="PANTHER" id="PTHR20854">
    <property type="entry name" value="INOSITOL MONOPHOSPHATASE"/>
    <property type="match status" value="1"/>
</dbReference>
<evidence type="ECO:0000256" key="6">
    <source>
        <dbReference type="ARBA" id="ARBA00022842"/>
    </source>
</evidence>
<comment type="similarity">
    <text evidence="3 8">Belongs to the inositol monophosphatase superfamily.</text>
</comment>
<organism evidence="9 10">
    <name type="scientific">Entamoeba invadens IP1</name>
    <dbReference type="NCBI Taxonomy" id="370355"/>
    <lineage>
        <taxon>Eukaryota</taxon>
        <taxon>Amoebozoa</taxon>
        <taxon>Evosea</taxon>
        <taxon>Archamoebae</taxon>
        <taxon>Mastigamoebida</taxon>
        <taxon>Entamoebidae</taxon>
        <taxon>Entamoeba</taxon>
    </lineage>
</organism>
<reference evidence="9 10" key="1">
    <citation type="submission" date="2012-10" db="EMBL/GenBank/DDBJ databases">
        <authorList>
            <person name="Zafar N."/>
            <person name="Inman J."/>
            <person name="Hall N."/>
            <person name="Lorenzi H."/>
            <person name="Caler E."/>
        </authorList>
    </citation>
    <scope>NUCLEOTIDE SEQUENCE [LARGE SCALE GENOMIC DNA]</scope>
    <source>
        <strain evidence="9 10">IP1</strain>
    </source>
</reference>
<dbReference type="KEGG" id="eiv:EIN_222910"/>
<evidence type="ECO:0000256" key="1">
    <source>
        <dbReference type="ARBA" id="ARBA00001033"/>
    </source>
</evidence>
<dbReference type="GeneID" id="14887228"/>
<sequence>MSTDEDLNTYFKTALPLVKTCGRMIKDAYCKMQVTISGSDDHLFTTCNPTVPRDEKYEEVKTFTNKSCAIDWVTETDKGVEKYLIGSLHEAFPTHLFVGEETASTHKTLTDEPTWIIDPVDGTTNFVHGIPMCCTSVALAINKHVVLAIVYNPIQEELFTALRGRGAFMNGKRIHVSHTSEIGQAIIGTNPGYHREKEHVDKMLYNMNQLLERGVAGIKMIGNAAMDISYVACGRTDCFYEKFLCVWDYAAASLIVEEAGGVCKTRDGINPLLLEKEMVVFGNPLIAPQVFSLIKQ</sequence>
<dbReference type="RefSeq" id="XP_004254889.1">
    <property type="nucleotide sequence ID" value="XM_004254841.1"/>
</dbReference>
<evidence type="ECO:0000256" key="4">
    <source>
        <dbReference type="ARBA" id="ARBA00022723"/>
    </source>
</evidence>
<dbReference type="Pfam" id="PF00459">
    <property type="entry name" value="Inositol_P"/>
    <property type="match status" value="1"/>
</dbReference>
<feature type="binding site" evidence="7">
    <location>
        <position position="118"/>
    </location>
    <ligand>
        <name>Mg(2+)</name>
        <dbReference type="ChEBI" id="CHEBI:18420"/>
        <label>1</label>
        <note>catalytic</note>
    </ligand>
</feature>
<dbReference type="SUPFAM" id="SSF56655">
    <property type="entry name" value="Carbohydrate phosphatase"/>
    <property type="match status" value="1"/>
</dbReference>
<dbReference type="PROSITE" id="PS00629">
    <property type="entry name" value="IMP_1"/>
    <property type="match status" value="1"/>
</dbReference>
<dbReference type="InterPro" id="IPR020583">
    <property type="entry name" value="Inositol_monoP_metal-BS"/>
</dbReference>
<protein>
    <recommendedName>
        <fullName evidence="8">Inositol-1-monophosphatase</fullName>
        <ecNumber evidence="8">3.1.3.25</ecNumber>
    </recommendedName>
</protein>
<evidence type="ECO:0000256" key="3">
    <source>
        <dbReference type="ARBA" id="ARBA00009759"/>
    </source>
</evidence>
<dbReference type="PROSITE" id="PS00630">
    <property type="entry name" value="IMP_2"/>
    <property type="match status" value="1"/>
</dbReference>
<evidence type="ECO:0000313" key="10">
    <source>
        <dbReference type="Proteomes" id="UP000014680"/>
    </source>
</evidence>
<dbReference type="UniPathway" id="UPA00823">
    <property type="reaction ID" value="UER00788"/>
</dbReference>
<dbReference type="GO" id="GO:0046872">
    <property type="term" value="F:metal ion binding"/>
    <property type="evidence" value="ECO:0007669"/>
    <property type="project" value="UniProtKB-KW"/>
</dbReference>
<dbReference type="OMA" id="ERGLHPW"/>
<comment type="pathway">
    <text evidence="8">Polyol metabolism; myo-inositol biosynthesis; myo-inositol from D-glucose 6-phosphate: step 2/2.</text>
</comment>
<dbReference type="EC" id="3.1.3.25" evidence="8"/>
<keyword evidence="6 7" id="KW-0460">Magnesium</keyword>
<dbReference type="Proteomes" id="UP000014680">
    <property type="component" value="Unassembled WGS sequence"/>
</dbReference>
<name>A0A0A1U825_ENTIV</name>
<dbReference type="Gene3D" id="3.30.540.10">
    <property type="entry name" value="Fructose-1,6-Bisphosphatase, subunit A, domain 1"/>
    <property type="match status" value="1"/>
</dbReference>
<proteinExistence type="inferred from homology"/>
<comment type="cofactor">
    <cofactor evidence="2 7 8">
        <name>Mg(2+)</name>
        <dbReference type="ChEBI" id="CHEBI:18420"/>
    </cofactor>
</comment>
<dbReference type="PANTHER" id="PTHR20854:SF4">
    <property type="entry name" value="INOSITOL-1-MONOPHOSPHATASE-RELATED"/>
    <property type="match status" value="1"/>
</dbReference>
<accession>A0A0A1U825</accession>
<dbReference type="GO" id="GO:0007165">
    <property type="term" value="P:signal transduction"/>
    <property type="evidence" value="ECO:0007669"/>
    <property type="project" value="TreeGrafter"/>
</dbReference>
<gene>
    <name evidence="9" type="ORF">EIN_222910</name>
</gene>